<dbReference type="RefSeq" id="WP_420163035.1">
    <property type="nucleotide sequence ID" value="NZ_JBDLNV010000001.1"/>
</dbReference>
<dbReference type="EMBL" id="JBDLNV010000001">
    <property type="protein sequence ID" value="MFM1722482.1"/>
    <property type="molecule type" value="Genomic_DNA"/>
</dbReference>
<dbReference type="InterPro" id="IPR051783">
    <property type="entry name" value="NAD(P)-dependent_oxidoreduct"/>
</dbReference>
<keyword evidence="4" id="KW-1185">Reference proteome</keyword>
<dbReference type="PANTHER" id="PTHR48079:SF6">
    <property type="entry name" value="NAD(P)-BINDING DOMAIN-CONTAINING PROTEIN-RELATED"/>
    <property type="match status" value="1"/>
</dbReference>
<evidence type="ECO:0000313" key="3">
    <source>
        <dbReference type="EMBL" id="MFM1722482.1"/>
    </source>
</evidence>
<dbReference type="Gene3D" id="3.40.50.720">
    <property type="entry name" value="NAD(P)-binding Rossmann-like Domain"/>
    <property type="match status" value="1"/>
</dbReference>
<dbReference type="SUPFAM" id="SSF51735">
    <property type="entry name" value="NAD(P)-binding Rossmann-fold domains"/>
    <property type="match status" value="1"/>
</dbReference>
<evidence type="ECO:0000259" key="2">
    <source>
        <dbReference type="Pfam" id="PF01370"/>
    </source>
</evidence>
<dbReference type="Pfam" id="PF01370">
    <property type="entry name" value="Epimerase"/>
    <property type="match status" value="1"/>
</dbReference>
<proteinExistence type="predicted"/>
<dbReference type="PANTHER" id="PTHR48079">
    <property type="entry name" value="PROTEIN YEEZ"/>
    <property type="match status" value="1"/>
</dbReference>
<feature type="domain" description="NAD-dependent epimerase/dehydratase" evidence="2">
    <location>
        <begin position="9"/>
        <end position="232"/>
    </location>
</feature>
<evidence type="ECO:0000256" key="1">
    <source>
        <dbReference type="SAM" id="MobiDB-lite"/>
    </source>
</evidence>
<protein>
    <submittedName>
        <fullName evidence="3">NAD-dependent epimerase/dehydratase family protein</fullName>
    </submittedName>
</protein>
<gene>
    <name evidence="3" type="ORF">ABEU20_001037</name>
</gene>
<name>A0ABW9FAB4_9NOCA</name>
<dbReference type="InterPro" id="IPR036291">
    <property type="entry name" value="NAD(P)-bd_dom_sf"/>
</dbReference>
<sequence>MGTDSKLRVVVIGATGNVGTSVVEALGEESAIGEIVGAARRPTDLVRPKTRFVVADTTTDDLRTIVRGADVVVHLAWLFQPTHRPEVTWDNNVLGAIRLFEAVAAEQVPALVYTSSLAAYSPGPSDRAVSEEWPTHGWPGAAYPREKAYLERWLDAFELRHPDTRVVRMRPCFLFKRRSATEQRRLFAGPLVPGSLVRRGLIPAVPMADGLIAQVLHTSDAAAAIVQAVLRPVQGAFNLATTPAIDGRYLAELLGARPIPIPRRALRLATSAAWHLRVLPASPGLLDTVLALPLLDSTRAETELDWRPRFTPRETLETLLGGLRSGAGLPTAPLAGDSVSRRLHELSTGTGQRDD</sequence>
<organism evidence="3 4">
    <name type="scientific">Rhodococcus parequi</name>
    <dbReference type="NCBI Taxonomy" id="3137122"/>
    <lineage>
        <taxon>Bacteria</taxon>
        <taxon>Bacillati</taxon>
        <taxon>Actinomycetota</taxon>
        <taxon>Actinomycetes</taxon>
        <taxon>Mycobacteriales</taxon>
        <taxon>Nocardiaceae</taxon>
        <taxon>Rhodococcus</taxon>
    </lineage>
</organism>
<dbReference type="Proteomes" id="UP001629745">
    <property type="component" value="Unassembled WGS sequence"/>
</dbReference>
<feature type="region of interest" description="Disordered" evidence="1">
    <location>
        <begin position="331"/>
        <end position="355"/>
    </location>
</feature>
<accession>A0ABW9FAB4</accession>
<dbReference type="InterPro" id="IPR001509">
    <property type="entry name" value="Epimerase_deHydtase"/>
</dbReference>
<comment type="caution">
    <text evidence="3">The sequence shown here is derived from an EMBL/GenBank/DDBJ whole genome shotgun (WGS) entry which is preliminary data.</text>
</comment>
<reference evidence="3 4" key="1">
    <citation type="submission" date="2023-11" db="EMBL/GenBank/DDBJ databases">
        <authorList>
            <person name="Val-Calvo J."/>
            <person name="Scortti M."/>
            <person name="Vazquez-Boland J."/>
        </authorList>
    </citation>
    <scope>NUCLEOTIDE SEQUENCE [LARGE SCALE GENOMIC DNA]</scope>
    <source>
        <strain evidence="3 4">PAM 2766</strain>
    </source>
</reference>
<evidence type="ECO:0000313" key="4">
    <source>
        <dbReference type="Proteomes" id="UP001629745"/>
    </source>
</evidence>